<name>U9TYQ0_RHIID</name>
<reference evidence="1" key="1">
    <citation type="submission" date="2013-07" db="EMBL/GenBank/DDBJ databases">
        <title>The genome of an arbuscular mycorrhizal fungus provides insights into the evolution of the oldest plant symbiosis.</title>
        <authorList>
            <consortium name="DOE Joint Genome Institute"/>
            <person name="Tisserant E."/>
            <person name="Malbreil M."/>
            <person name="Kuo A."/>
            <person name="Kohler A."/>
            <person name="Symeonidi A."/>
            <person name="Balestrini R."/>
            <person name="Charron P."/>
            <person name="Duensing N."/>
            <person name="Frei-dit-Frey N."/>
            <person name="Gianinazzi-Pearson V."/>
            <person name="Gilbert B."/>
            <person name="Handa Y."/>
            <person name="Hijri M."/>
            <person name="Kaul R."/>
            <person name="Kawaguchi M."/>
            <person name="Krajinski F."/>
            <person name="Lammers P."/>
            <person name="Lapierre D."/>
            <person name="Masclaux F.G."/>
            <person name="Murat C."/>
            <person name="Morin E."/>
            <person name="Ndikumana S."/>
            <person name="Pagni M."/>
            <person name="Petitpierre D."/>
            <person name="Requena N."/>
            <person name="Rosikiewicz P."/>
            <person name="Riley R."/>
            <person name="Saito K."/>
            <person name="San Clemente H."/>
            <person name="Shapiro H."/>
            <person name="van Tuinen D."/>
            <person name="Becard G."/>
            <person name="Bonfante P."/>
            <person name="Paszkowski U."/>
            <person name="Shachar-Hill Y."/>
            <person name="Young J.P."/>
            <person name="Sanders I.R."/>
            <person name="Henrissat B."/>
            <person name="Rensing S.A."/>
            <person name="Grigoriev I.V."/>
            <person name="Corradi N."/>
            <person name="Roux C."/>
            <person name="Martin F."/>
        </authorList>
    </citation>
    <scope>NUCLEOTIDE SEQUENCE</scope>
    <source>
        <strain evidence="1">DAOM 197198</strain>
    </source>
</reference>
<organism evidence="1">
    <name type="scientific">Rhizophagus irregularis (strain DAOM 181602 / DAOM 197198 / MUCL 43194)</name>
    <name type="common">Arbuscular mycorrhizal fungus</name>
    <name type="synonym">Glomus intraradices</name>
    <dbReference type="NCBI Taxonomy" id="747089"/>
    <lineage>
        <taxon>Eukaryota</taxon>
        <taxon>Fungi</taxon>
        <taxon>Fungi incertae sedis</taxon>
        <taxon>Mucoromycota</taxon>
        <taxon>Glomeromycotina</taxon>
        <taxon>Glomeromycetes</taxon>
        <taxon>Glomerales</taxon>
        <taxon>Glomeraceae</taxon>
        <taxon>Rhizophagus</taxon>
    </lineage>
</organism>
<evidence type="ECO:0000313" key="1">
    <source>
        <dbReference type="EMBL" id="ESA13240.1"/>
    </source>
</evidence>
<dbReference type="HOGENOM" id="CLU_799608_0_0_1"/>
<dbReference type="EMBL" id="KI284095">
    <property type="protein sequence ID" value="ESA13240.1"/>
    <property type="molecule type" value="Genomic_DNA"/>
</dbReference>
<dbReference type="VEuPathDB" id="FungiDB:RhiirFUN_008485"/>
<proteinExistence type="predicted"/>
<dbReference type="AlphaFoldDB" id="U9TYQ0"/>
<sequence>MDADEFIHIDDHLKSNEGLTDEEIISLVNLDKNELEVESDEEIPSVISKVQALNDLDDLVMFFKYSSLNNSINQSELNTLQKLRHEVLRSHITDLKQATLDSYFTSNPNNQYRPAEFGGSVRPDIATKELFPETIKMKLRLKSLSTANCDDLKNYLRACATWILDKTTISVRSKACENFTIRESGICDNCDQLRRDNRLIKAINKRRATGKNIRFIPKCYLEHPLSKLLLNTNLKSLWALADEDNDNTAIWTKLAQFGKDGFFKGEKTFQELVSLMIQIQEKKLRNKKTTGLRYSEHLKQFFSLLSESSREYEIFRQIFAGMSVRSIRYLRAKEVDVHLIGMDLLLE</sequence>
<gene>
    <name evidence="1" type="ORF">GLOINDRAFT_26254</name>
</gene>
<dbReference type="VEuPathDB" id="FungiDB:RhiirFUN_022779"/>
<accession>U9TYQ0</accession>
<protein>
    <submittedName>
        <fullName evidence="1">Uncharacterized protein</fullName>
    </submittedName>
</protein>